<feature type="region of interest" description="Disordered" evidence="1">
    <location>
        <begin position="1364"/>
        <end position="1393"/>
    </location>
</feature>
<feature type="region of interest" description="Disordered" evidence="1">
    <location>
        <begin position="492"/>
        <end position="544"/>
    </location>
</feature>
<feature type="region of interest" description="Disordered" evidence="1">
    <location>
        <begin position="2310"/>
        <end position="2329"/>
    </location>
</feature>
<feature type="compositionally biased region" description="Low complexity" evidence="1">
    <location>
        <begin position="656"/>
        <end position="695"/>
    </location>
</feature>
<feature type="region of interest" description="Disordered" evidence="1">
    <location>
        <begin position="1745"/>
        <end position="1818"/>
    </location>
</feature>
<dbReference type="InterPro" id="IPR036188">
    <property type="entry name" value="FAD/NAD-bd_sf"/>
</dbReference>
<dbReference type="OrthoDB" id="552902at2759"/>
<feature type="compositionally biased region" description="Gly residues" evidence="1">
    <location>
        <begin position="2001"/>
        <end position="2043"/>
    </location>
</feature>
<feature type="compositionally biased region" description="Low complexity" evidence="1">
    <location>
        <begin position="930"/>
        <end position="944"/>
    </location>
</feature>
<reference evidence="2" key="1">
    <citation type="journal article" date="2020" name="bioRxiv">
        <title>Comparative genomics of Chlamydomonas.</title>
        <authorList>
            <person name="Craig R.J."/>
            <person name="Hasan A.R."/>
            <person name="Ness R.W."/>
            <person name="Keightley P.D."/>
        </authorList>
    </citation>
    <scope>NUCLEOTIDE SEQUENCE</scope>
    <source>
        <strain evidence="2">CCAP 11/70</strain>
    </source>
</reference>
<feature type="compositionally biased region" description="Low complexity" evidence="1">
    <location>
        <begin position="982"/>
        <end position="999"/>
    </location>
</feature>
<accession>A0A835XXC1</accession>
<feature type="compositionally biased region" description="Polar residues" evidence="1">
    <location>
        <begin position="784"/>
        <end position="795"/>
    </location>
</feature>
<evidence type="ECO:0000256" key="1">
    <source>
        <dbReference type="SAM" id="MobiDB-lite"/>
    </source>
</evidence>
<feature type="compositionally biased region" description="Gly residues" evidence="1">
    <location>
        <begin position="1569"/>
        <end position="1582"/>
    </location>
</feature>
<feature type="compositionally biased region" description="Low complexity" evidence="1">
    <location>
        <begin position="952"/>
        <end position="962"/>
    </location>
</feature>
<feature type="region of interest" description="Disordered" evidence="1">
    <location>
        <begin position="1563"/>
        <end position="1587"/>
    </location>
</feature>
<dbReference type="EMBL" id="JAEHOE010000048">
    <property type="protein sequence ID" value="KAG2491958.1"/>
    <property type="molecule type" value="Genomic_DNA"/>
</dbReference>
<name>A0A835XXC1_9CHLO</name>
<feature type="compositionally biased region" description="Basic and acidic residues" evidence="1">
    <location>
        <begin position="609"/>
        <end position="618"/>
    </location>
</feature>
<feature type="region of interest" description="Disordered" evidence="1">
    <location>
        <begin position="2143"/>
        <end position="2166"/>
    </location>
</feature>
<dbReference type="Proteomes" id="UP000612055">
    <property type="component" value="Unassembled WGS sequence"/>
</dbReference>
<gene>
    <name evidence="2" type="ORF">HYH03_009689</name>
</gene>
<feature type="region of interest" description="Disordered" evidence="1">
    <location>
        <begin position="784"/>
        <end position="824"/>
    </location>
</feature>
<feature type="region of interest" description="Disordered" evidence="1">
    <location>
        <begin position="1650"/>
        <end position="1677"/>
    </location>
</feature>
<feature type="region of interest" description="Disordered" evidence="1">
    <location>
        <begin position="889"/>
        <end position="1024"/>
    </location>
</feature>
<feature type="region of interest" description="Disordered" evidence="1">
    <location>
        <begin position="1691"/>
        <end position="1714"/>
    </location>
</feature>
<feature type="compositionally biased region" description="Gly residues" evidence="1">
    <location>
        <begin position="2254"/>
        <end position="2274"/>
    </location>
</feature>
<evidence type="ECO:0000313" key="2">
    <source>
        <dbReference type="EMBL" id="KAG2491958.1"/>
    </source>
</evidence>
<feature type="region of interest" description="Disordered" evidence="1">
    <location>
        <begin position="299"/>
        <end position="323"/>
    </location>
</feature>
<feature type="compositionally biased region" description="Polar residues" evidence="1">
    <location>
        <begin position="1786"/>
        <end position="1806"/>
    </location>
</feature>
<feature type="region of interest" description="Disordered" evidence="1">
    <location>
        <begin position="2237"/>
        <end position="2296"/>
    </location>
</feature>
<feature type="region of interest" description="Disordered" evidence="1">
    <location>
        <begin position="646"/>
        <end position="722"/>
    </location>
</feature>
<organism evidence="2 3">
    <name type="scientific">Edaphochlamys debaryana</name>
    <dbReference type="NCBI Taxonomy" id="47281"/>
    <lineage>
        <taxon>Eukaryota</taxon>
        <taxon>Viridiplantae</taxon>
        <taxon>Chlorophyta</taxon>
        <taxon>core chlorophytes</taxon>
        <taxon>Chlorophyceae</taxon>
        <taxon>CS clade</taxon>
        <taxon>Chlamydomonadales</taxon>
        <taxon>Chlamydomonadales incertae sedis</taxon>
        <taxon>Edaphochlamys</taxon>
    </lineage>
</organism>
<feature type="region of interest" description="Disordered" evidence="1">
    <location>
        <begin position="1996"/>
        <end position="2043"/>
    </location>
</feature>
<evidence type="ECO:0000313" key="3">
    <source>
        <dbReference type="Proteomes" id="UP000612055"/>
    </source>
</evidence>
<feature type="compositionally biased region" description="Pro residues" evidence="1">
    <location>
        <begin position="1960"/>
        <end position="1972"/>
    </location>
</feature>
<feature type="region of interest" description="Disordered" evidence="1">
    <location>
        <begin position="1956"/>
        <end position="1975"/>
    </location>
</feature>
<feature type="region of interest" description="Disordered" evidence="1">
    <location>
        <begin position="1442"/>
        <end position="1469"/>
    </location>
</feature>
<feature type="compositionally biased region" description="Polar residues" evidence="1">
    <location>
        <begin position="2143"/>
        <end position="2152"/>
    </location>
</feature>
<keyword evidence="3" id="KW-1185">Reference proteome</keyword>
<evidence type="ECO:0008006" key="4">
    <source>
        <dbReference type="Google" id="ProtNLM"/>
    </source>
</evidence>
<dbReference type="Gene3D" id="3.50.50.60">
    <property type="entry name" value="FAD/NAD(P)-binding domain"/>
    <property type="match status" value="1"/>
</dbReference>
<protein>
    <recommendedName>
        <fullName evidence="4">FAD/NAD(P)-binding domain-containing protein</fullName>
    </recommendedName>
</protein>
<feature type="region of interest" description="Disordered" evidence="1">
    <location>
        <begin position="559"/>
        <end position="633"/>
    </location>
</feature>
<comment type="caution">
    <text evidence="2">The sequence shown here is derived from an EMBL/GenBank/DDBJ whole genome shotgun (WGS) entry which is preliminary data.</text>
</comment>
<sequence>MFDVVILGCGRPGVEALRSCTESALSALFLEHPCFGSDVDRQDERPSELEGRPERINKHTWESAPLQGVPGTPGQSGHRTDCRVTRLARVAQPGSNWRINFLDPAAGSETSVQAAWVILAGDGGFEALRTMVSAESAEAVCRRLLPATVPVPEGCSLMHATAATPADISGAAGVTVFGDGGAALDSAAAAALRLNGRSVRLVLASPPGSPSAAAPRIIDGAHLLDAARDRALRTALQPHPSLPPPGAVGRALRAPTKRRFWGNLRDRVAEAVGGGADRQRRAAATASTVANADAGLAPAAQGGVRQGGAPQAPVHGDAAEREPAVGPGARHLVLWAPSPADPRVWPFLGPELRAALTGAPAGALAADGEAGARGPELVLYRGVVHPSVPGLAFVGCTAHVGSSTGLMQMQARWAAALASGALSLPPPAAVAADLERQRAWRAAALTSPLRQSRTTESYEVRQIMADLSANAGPQSKGSASKLRHRAFHHESGAEGAGAGLGACSSSSPFVTSGQPGPATPPASSPLVRWPDPSGASSASLASGGGAGVLRRLGSRLFGGAGGGSSTSSQRHMPGFHTSTQPSPVPALSRPSQPPPSSSQPGSAPLSQHSQEHSPDVRPKQPRRRPPPRHASVPVLGHISSLFSRESGPMASALTPSSMQSESGRSSGHTAAAHAAAAAAGSLSPSPMPSAPRSATNTRRSIFGMRSRRATTTASGRTEEGCVDAVGGGGGGGFGAGRASPTIPPSFLSGVMPPRTSSCGVSEYGGPSYESAVLPTTHHRISGTTFAYGNSSNTSPLPCVSSRDAPRVGQRSPQPPSPLQRGAGQEALRRLSDTTGIELQVLMDLALDDSAPLPMAHNGIICSPRRSITMMAPASPSMAAAAAAATAAATRSHGGGRSRGDASCRSPMPERPSPAGTIAGASPTGTTQGMGVPSPVTPAVATPDAATPPPPTTAATEGATPTGQSEPLPVLRILPFQPPAPGLQPAAAADPAVAGSSPPASDGLIRRPSLPKEQAQPLRRPPRRCTTYDASAVAAAAAGGGRPRVSPGSGRVGLGPVLSRLAAPRSPQWAGLGRPSTPTFNHMGAADGFESASWGGSMYGTGNGGMAGGMASPSVSRVSDSGGGGGAVAALRSQLAMLRTHLANPTLVPFPSVADTPASPFAAGPEAGPLSGASSLAILSNDQLIAAAPGLAAPQVGGSAAAAAAAAAGSLPSPTGSERLSAPTSGAAATIAALRARLAAAAPSWLDSSKLSPAAAAAGAQPSLPSQTSQLLRSGLSTHIRGRTPTAGQLSAGLEPICEQLHEQETAKNSSGRVRRLPRRSATASVLVHPSPSAAPPALPAAASVVSSTDAPALSIVTLVSQKVQPRIRSVSRPGSTSGPSSGPLSGLRTSTGPAVPAAAARAALQQAMAATAPFGSSRRIACSSQPGSPLALAGSGGASPALFDAGPNSGGRLSSPVKPQLPSPLRATGSPLARTTIGYSVFGQAASGRLGSGVFSENCGSPAASSGGATTGGGAGPDFSYANGAALMSVAALAQAGASRNSAGPGSTGTLNTSDLFSPRHRAAALSSNGGGGGGGSSGGAAAGRKPPRRRISLANLLGSVMGSGGGAHSSSDANNSNNANAAAPSGALGGILGDAAAAAAIPYRHRMGAANSSGGSGRPAPIPRQASGERSSSSHYTEALTAARLALQQEPPSFGRRSSPSWVEPPAAPSPTAAASAVPFVPIWEASAATAAASAAGPGAFGTSGGPNAGPCSDSEGPGSAYASRGSRQHTTPLESSPAPPSAAVNRTSSNAFNTLKGRGTNSQDGRGSTSSAGGESGSLLPLDLILTLRQSHMYAGGQASGALTSAGPSSAAYPASLLPRLSGPHDSGPGNSLSLFPGAHNLTFIPAPIAEEPSKDIDGMLAEELGQHQGAVAEGPFGPLRPLSPPLSPCMTTRVPSAPGLSNVLLPPWASPLASPLASPPRRPPPPPQAWVPGMPIPAGLRVPGAAFARKCDSLPRGFSGGRGTGRGSGSGGKASGSGSGGRGAGSGGRGASGGSGGSGGSLGACTISDGRVEYRPAWTAGVGQGSAGASGGEAYRRAQSGGVDLSASGAAITLASGAALGTGGGGVGTSGGRGPRLSHPNFAFSFDLNDELLQAARWSQQSRRGSTAQHGIPGQESSSGVNAPSAAAGAAVLLGEGPPPILSRRVSGNVSPLYGSPQVYGMGGARSGSNLGVERSPLMSRRVSGLSGVDVEVTDSPVAGTSPGPGASLLMGGGAAGGGAGVGPAAGGGEASGELERRGPAWAVRQASQARQDQLVTQVSSWLRDALAKKAERTSDPRGASADGTP</sequence>
<feature type="compositionally biased region" description="Basic and acidic residues" evidence="1">
    <location>
        <begin position="2310"/>
        <end position="2319"/>
    </location>
</feature>
<feature type="region of interest" description="Disordered" evidence="1">
    <location>
        <begin position="1303"/>
        <end position="1338"/>
    </location>
</feature>
<proteinExistence type="predicted"/>
<feature type="compositionally biased region" description="Low complexity" evidence="1">
    <location>
        <begin position="1368"/>
        <end position="1393"/>
    </location>
</feature>